<dbReference type="RefSeq" id="XP_056561129.1">
    <property type="nucleotide sequence ID" value="XM_056694400.1"/>
</dbReference>
<proteinExistence type="predicted"/>
<keyword evidence="2" id="KW-1185">Reference proteome</keyword>
<dbReference type="EMBL" id="JAPZBS010000001">
    <property type="protein sequence ID" value="KAJ5390401.1"/>
    <property type="molecule type" value="Genomic_DNA"/>
</dbReference>
<dbReference type="Proteomes" id="UP001147782">
    <property type="component" value="Unassembled WGS sequence"/>
</dbReference>
<evidence type="ECO:0000313" key="1">
    <source>
        <dbReference type="EMBL" id="KAJ5390401.1"/>
    </source>
</evidence>
<reference evidence="1" key="2">
    <citation type="journal article" date="2023" name="IMA Fungus">
        <title>Comparative genomic study of the Penicillium genus elucidates a diverse pangenome and 15 lateral gene transfer events.</title>
        <authorList>
            <person name="Petersen C."/>
            <person name="Sorensen T."/>
            <person name="Nielsen M.R."/>
            <person name="Sondergaard T.E."/>
            <person name="Sorensen J.L."/>
            <person name="Fitzpatrick D.A."/>
            <person name="Frisvad J.C."/>
            <person name="Nielsen K.L."/>
        </authorList>
    </citation>
    <scope>NUCLEOTIDE SEQUENCE</scope>
    <source>
        <strain evidence="1">IBT 29864</strain>
    </source>
</reference>
<reference evidence="1" key="1">
    <citation type="submission" date="2022-11" db="EMBL/GenBank/DDBJ databases">
        <authorList>
            <person name="Petersen C."/>
        </authorList>
    </citation>
    <scope>NUCLEOTIDE SEQUENCE</scope>
    <source>
        <strain evidence="1">IBT 29864</strain>
    </source>
</reference>
<dbReference type="AlphaFoldDB" id="A0A9W9VW10"/>
<dbReference type="GeneID" id="81433577"/>
<sequence>MPRLSLVIFSFHTIQIHYDSQPYRLGLIFASLHGSQIQSQGGTRHPALIVEAGFNESYNDLFDDMRRLPIGGDGDIKVVIIVK</sequence>
<accession>A0A9W9VW10</accession>
<protein>
    <submittedName>
        <fullName evidence="1">Uncharacterized protein</fullName>
    </submittedName>
</protein>
<name>A0A9W9VW10_9EURO</name>
<evidence type="ECO:0000313" key="2">
    <source>
        <dbReference type="Proteomes" id="UP001147782"/>
    </source>
</evidence>
<comment type="caution">
    <text evidence="1">The sequence shown here is derived from an EMBL/GenBank/DDBJ whole genome shotgun (WGS) entry which is preliminary data.</text>
</comment>
<gene>
    <name evidence="1" type="ORF">N7496_001469</name>
</gene>
<organism evidence="1 2">
    <name type="scientific">Penicillium cataractarum</name>
    <dbReference type="NCBI Taxonomy" id="2100454"/>
    <lineage>
        <taxon>Eukaryota</taxon>
        <taxon>Fungi</taxon>
        <taxon>Dikarya</taxon>
        <taxon>Ascomycota</taxon>
        <taxon>Pezizomycotina</taxon>
        <taxon>Eurotiomycetes</taxon>
        <taxon>Eurotiomycetidae</taxon>
        <taxon>Eurotiales</taxon>
        <taxon>Aspergillaceae</taxon>
        <taxon>Penicillium</taxon>
    </lineage>
</organism>